<evidence type="ECO:0000313" key="5">
    <source>
        <dbReference type="Proteomes" id="UP000218899"/>
    </source>
</evidence>
<dbReference type="KEGG" id="sva:SVA_0116"/>
<reference evidence="4 5" key="1">
    <citation type="submission" date="2015-08" db="EMBL/GenBank/DDBJ databases">
        <title>Complete genome sequence of Sulfurifustis variabilis.</title>
        <authorList>
            <person name="Miura A."/>
            <person name="Kojima H."/>
            <person name="Fukui M."/>
        </authorList>
    </citation>
    <scope>NUCLEOTIDE SEQUENCE [LARGE SCALE GENOMIC DNA]</scope>
    <source>
        <strain evidence="5">skN76</strain>
    </source>
</reference>
<feature type="domain" description="RNA polymerase sigma factor 70 region 4 type 2" evidence="2">
    <location>
        <begin position="119"/>
        <end position="166"/>
    </location>
</feature>
<proteinExistence type="predicted"/>
<dbReference type="PANTHER" id="PTHR47756:SF2">
    <property type="entry name" value="BLL6612 PROTEIN"/>
    <property type="match status" value="1"/>
</dbReference>
<dbReference type="OrthoDB" id="9780299at2"/>
<dbReference type="Gene3D" id="1.10.10.10">
    <property type="entry name" value="Winged helix-like DNA-binding domain superfamily/Winged helix DNA-binding domain"/>
    <property type="match status" value="1"/>
</dbReference>
<dbReference type="InterPro" id="IPR046531">
    <property type="entry name" value="DUF6596"/>
</dbReference>
<gene>
    <name evidence="4" type="ORF">SVA_0116</name>
</gene>
<keyword evidence="5" id="KW-1185">Reference proteome</keyword>
<dbReference type="InterPro" id="IPR013249">
    <property type="entry name" value="RNA_pol_sigma70_r4_t2"/>
</dbReference>
<dbReference type="InterPro" id="IPR036388">
    <property type="entry name" value="WH-like_DNA-bd_sf"/>
</dbReference>
<feature type="domain" description="RNA polymerase sigma-70 region 2" evidence="1">
    <location>
        <begin position="14"/>
        <end position="80"/>
    </location>
</feature>
<evidence type="ECO:0000313" key="4">
    <source>
        <dbReference type="EMBL" id="BAU46698.1"/>
    </source>
</evidence>
<evidence type="ECO:0000259" key="3">
    <source>
        <dbReference type="Pfam" id="PF20239"/>
    </source>
</evidence>
<sequence>MTAPRLVEHFFRHEYGRLVAMLSCRVGVKHIEVVEDAVQSALMAALEKWTLAGLPDNPSAWLFRVAHNNLIGELRQRTRRRRILEQNAIEDIGTPENGSEIFLAGEVRDDLLGMLFHCCDEKIPVESQLVLALKTLCGFDIREIALRLFLSEANVYKRLSRARRRLQEIRPRLDGLTADQHSSRLPAVHQVLYLLFTEGYLSSHAEMAIRAELCNEAIRLAAILAEHPAGQTPETFALLALMHLHAARMTARQDPSGGLLLLKEQDRALWDWHRIQIGLEWLARSAQGNRFSRYHAEAGIAAEHCLAPSFQETRWEKVVECYSLLERIAPSPLHKLNRAVAVAEWQGPDAGLAVLRGFEPPAWLVGSYLWAAVLADLHRRCGHADTADRYREAALRSAPTPAVKELLRRRLRIGSFG</sequence>
<dbReference type="Pfam" id="PF08281">
    <property type="entry name" value="Sigma70_r4_2"/>
    <property type="match status" value="1"/>
</dbReference>
<dbReference type="SUPFAM" id="SSF88946">
    <property type="entry name" value="Sigma2 domain of RNA polymerase sigma factors"/>
    <property type="match status" value="1"/>
</dbReference>
<feature type="domain" description="DUF6596" evidence="3">
    <location>
        <begin position="184"/>
        <end position="286"/>
    </location>
</feature>
<dbReference type="GO" id="GO:0016987">
    <property type="term" value="F:sigma factor activity"/>
    <property type="evidence" value="ECO:0007669"/>
    <property type="project" value="InterPro"/>
</dbReference>
<evidence type="ECO:0000259" key="2">
    <source>
        <dbReference type="Pfam" id="PF08281"/>
    </source>
</evidence>
<dbReference type="NCBIfam" id="TIGR02937">
    <property type="entry name" value="sigma70-ECF"/>
    <property type="match status" value="1"/>
</dbReference>
<dbReference type="InterPro" id="IPR013324">
    <property type="entry name" value="RNA_pol_sigma_r3/r4-like"/>
</dbReference>
<accession>A0A1B4UZV8</accession>
<dbReference type="InterPro" id="IPR013325">
    <property type="entry name" value="RNA_pol_sigma_r2"/>
</dbReference>
<dbReference type="AlphaFoldDB" id="A0A1B4UZV8"/>
<evidence type="ECO:0000259" key="1">
    <source>
        <dbReference type="Pfam" id="PF04542"/>
    </source>
</evidence>
<dbReference type="GO" id="GO:0003677">
    <property type="term" value="F:DNA binding"/>
    <property type="evidence" value="ECO:0007669"/>
    <property type="project" value="InterPro"/>
</dbReference>
<protein>
    <submittedName>
        <fullName evidence="4">RNA polymerase sigma-70 factor</fullName>
    </submittedName>
</protein>
<dbReference type="Proteomes" id="UP000218899">
    <property type="component" value="Chromosome"/>
</dbReference>
<dbReference type="GO" id="GO:0006352">
    <property type="term" value="P:DNA-templated transcription initiation"/>
    <property type="evidence" value="ECO:0007669"/>
    <property type="project" value="InterPro"/>
</dbReference>
<dbReference type="Gene3D" id="1.10.1740.10">
    <property type="match status" value="1"/>
</dbReference>
<name>A0A1B4UZV8_9GAMM</name>
<dbReference type="InterPro" id="IPR007627">
    <property type="entry name" value="RNA_pol_sigma70_r2"/>
</dbReference>
<organism evidence="4 5">
    <name type="scientific">Sulfurifustis variabilis</name>
    <dbReference type="NCBI Taxonomy" id="1675686"/>
    <lineage>
        <taxon>Bacteria</taxon>
        <taxon>Pseudomonadati</taxon>
        <taxon>Pseudomonadota</taxon>
        <taxon>Gammaproteobacteria</taxon>
        <taxon>Acidiferrobacterales</taxon>
        <taxon>Acidiferrobacteraceae</taxon>
        <taxon>Sulfurifustis</taxon>
    </lineage>
</organism>
<dbReference type="PANTHER" id="PTHR47756">
    <property type="entry name" value="BLL6612 PROTEIN-RELATED"/>
    <property type="match status" value="1"/>
</dbReference>
<dbReference type="SUPFAM" id="SSF88659">
    <property type="entry name" value="Sigma3 and sigma4 domains of RNA polymerase sigma factors"/>
    <property type="match status" value="1"/>
</dbReference>
<dbReference type="InterPro" id="IPR014284">
    <property type="entry name" value="RNA_pol_sigma-70_dom"/>
</dbReference>
<dbReference type="RefSeq" id="WP_096457287.1">
    <property type="nucleotide sequence ID" value="NZ_AP014936.1"/>
</dbReference>
<dbReference type="EMBL" id="AP014936">
    <property type="protein sequence ID" value="BAU46698.1"/>
    <property type="molecule type" value="Genomic_DNA"/>
</dbReference>
<dbReference type="Pfam" id="PF20239">
    <property type="entry name" value="DUF6596"/>
    <property type="match status" value="1"/>
</dbReference>
<dbReference type="Pfam" id="PF04542">
    <property type="entry name" value="Sigma70_r2"/>
    <property type="match status" value="1"/>
</dbReference>